<keyword evidence="2" id="KW-0378">Hydrolase</keyword>
<dbReference type="SUPFAM" id="SSF51445">
    <property type="entry name" value="(Trans)glycosidases"/>
    <property type="match status" value="1"/>
</dbReference>
<evidence type="ECO:0000256" key="1">
    <source>
        <dbReference type="ARBA" id="ARBA00022729"/>
    </source>
</evidence>
<name>A0AAN9GHY9_9CAEN</name>
<feature type="chain" id="PRO_5042907910" description="Fibronectin type III-like domain-containing protein" evidence="4">
    <location>
        <begin position="26"/>
        <end position="750"/>
    </location>
</feature>
<dbReference type="Pfam" id="PF00933">
    <property type="entry name" value="Glyco_hydro_3"/>
    <property type="match status" value="1"/>
</dbReference>
<dbReference type="AlphaFoldDB" id="A0AAN9GHY9"/>
<dbReference type="GO" id="GO:0031222">
    <property type="term" value="P:arabinan catabolic process"/>
    <property type="evidence" value="ECO:0007669"/>
    <property type="project" value="TreeGrafter"/>
</dbReference>
<dbReference type="InterPro" id="IPR026891">
    <property type="entry name" value="Fn3-like"/>
</dbReference>
<evidence type="ECO:0000256" key="4">
    <source>
        <dbReference type="SAM" id="SignalP"/>
    </source>
</evidence>
<dbReference type="EMBL" id="JBAMIC010000004">
    <property type="protein sequence ID" value="KAK7108559.1"/>
    <property type="molecule type" value="Genomic_DNA"/>
</dbReference>
<dbReference type="InterPro" id="IPR036881">
    <property type="entry name" value="Glyco_hydro_3_C_sf"/>
</dbReference>
<dbReference type="InterPro" id="IPR017853">
    <property type="entry name" value="GH"/>
</dbReference>
<dbReference type="InterPro" id="IPR002772">
    <property type="entry name" value="Glyco_hydro_3_C"/>
</dbReference>
<dbReference type="PANTHER" id="PTHR42721:SF42">
    <property type="entry name" value="FIBRONECTIN TYPE III-LIKE DOMAIN-CONTAINING PROTEIN"/>
    <property type="match status" value="1"/>
</dbReference>
<organism evidence="6 7">
    <name type="scientific">Littorina saxatilis</name>
    <dbReference type="NCBI Taxonomy" id="31220"/>
    <lineage>
        <taxon>Eukaryota</taxon>
        <taxon>Metazoa</taxon>
        <taxon>Spiralia</taxon>
        <taxon>Lophotrochozoa</taxon>
        <taxon>Mollusca</taxon>
        <taxon>Gastropoda</taxon>
        <taxon>Caenogastropoda</taxon>
        <taxon>Littorinimorpha</taxon>
        <taxon>Littorinoidea</taxon>
        <taxon>Littorinidae</taxon>
        <taxon>Littorina</taxon>
    </lineage>
</organism>
<comment type="caution">
    <text evidence="6">The sequence shown here is derived from an EMBL/GenBank/DDBJ whole genome shotgun (WGS) entry which is preliminary data.</text>
</comment>
<keyword evidence="1 4" id="KW-0732">Signal</keyword>
<evidence type="ECO:0000313" key="7">
    <source>
        <dbReference type="Proteomes" id="UP001374579"/>
    </source>
</evidence>
<dbReference type="InterPro" id="IPR036962">
    <property type="entry name" value="Glyco_hydro_3_N_sf"/>
</dbReference>
<proteinExistence type="predicted"/>
<dbReference type="SUPFAM" id="SSF52279">
    <property type="entry name" value="Beta-D-glucan exohydrolase, C-terminal domain"/>
    <property type="match status" value="1"/>
</dbReference>
<reference evidence="6 7" key="1">
    <citation type="submission" date="2024-02" db="EMBL/GenBank/DDBJ databases">
        <title>Chromosome-scale genome assembly of the rough periwinkle Littorina saxatilis.</title>
        <authorList>
            <person name="De Jode A."/>
            <person name="Faria R."/>
            <person name="Formenti G."/>
            <person name="Sims Y."/>
            <person name="Smith T.P."/>
            <person name="Tracey A."/>
            <person name="Wood J.M.D."/>
            <person name="Zagrodzka Z.B."/>
            <person name="Johannesson K."/>
            <person name="Butlin R.K."/>
            <person name="Leder E.H."/>
        </authorList>
    </citation>
    <scope>NUCLEOTIDE SEQUENCE [LARGE SCALE GENOMIC DNA]</scope>
    <source>
        <strain evidence="6">Snail1</strain>
        <tissue evidence="6">Muscle</tissue>
    </source>
</reference>
<evidence type="ECO:0000259" key="5">
    <source>
        <dbReference type="SMART" id="SM01217"/>
    </source>
</evidence>
<dbReference type="Gene3D" id="3.20.20.300">
    <property type="entry name" value="Glycoside hydrolase, family 3, N-terminal domain"/>
    <property type="match status" value="1"/>
</dbReference>
<dbReference type="PRINTS" id="PR00133">
    <property type="entry name" value="GLHYDRLASE3"/>
</dbReference>
<dbReference type="Gene3D" id="3.40.50.1700">
    <property type="entry name" value="Glycoside hydrolase family 3 C-terminal domain"/>
    <property type="match status" value="1"/>
</dbReference>
<feature type="signal peptide" evidence="4">
    <location>
        <begin position="1"/>
        <end position="25"/>
    </location>
</feature>
<evidence type="ECO:0000256" key="2">
    <source>
        <dbReference type="ARBA" id="ARBA00022801"/>
    </source>
</evidence>
<dbReference type="GO" id="GO:0009044">
    <property type="term" value="F:xylan 1,4-beta-xylosidase activity"/>
    <property type="evidence" value="ECO:0007669"/>
    <property type="project" value="InterPro"/>
</dbReference>
<dbReference type="InterPro" id="IPR013783">
    <property type="entry name" value="Ig-like_fold"/>
</dbReference>
<dbReference type="InterPro" id="IPR044993">
    <property type="entry name" value="BXL"/>
</dbReference>
<sequence>MIKMSKRSLLLTIVLVIGVRDAVCGGKVNGDEDDYPFRDPNLSWDERLDDLIKRLTLEEIVDQMSHGGGQNGFGGPGPAIPRLDIGAYQWDTQCLRGAVQAPGDATGFPQALGLAASFSTDLLFRVAEATGVEVRGKHNDFVKQGNYGWHTGASCSSPVINIMRDSRWGRNQETYGEDPYLTSMLTAAFVKGLQGNDLRYVRASAGCKHFDAYGGPDNNPVLRTSFDAVVSERDLRMTFMPAFQACLEVGAYSIMCSYNKVNGVPACANPELLTCFARNEMSLQGYVISDAGAIEDLISGHNYFNNSIDAAAGSVNAGCNLEKSNLNKPVFSYLVEAVKQGKVTEDTLRERVRPLFYTRMRLGEFDPPEMNPYSKLSNADVETPEHKALALEAAMKSFVLLKNNGVLPLNPTKYGIWGLVGPFVDNATQLLGDYAPNIPDGEIVTPLKGLEPVADVSIVAHGCEDGTLCAHYNAPSVQVAVADSDIIFVFLGTGQAVESEGNDRPNTDLPGQQRQLLQDVINNTDPSKPIILVLFNAGPINISFADQEPRVSAILECFFPAQVTGDALRHVLLNDVTGAVPAGRLPYTWPLLASQLPPMTDYSMQRRTYRYFDGEPLYPFGYGLSYTTFQYSDLKHPESIVGGFPLHGSFAVTNTGTLDADEVGQVYISWKNATVPAPTFQLVWVKRLTIESGKTLQVAFDFDATFMQLWDGGFRVEAGVMGIFCGGQQPNQKRTAPSNVIASTFNITWT</sequence>
<dbReference type="GO" id="GO:0045493">
    <property type="term" value="P:xylan catabolic process"/>
    <property type="evidence" value="ECO:0007669"/>
    <property type="project" value="InterPro"/>
</dbReference>
<feature type="domain" description="Fibronectin type III-like" evidence="5">
    <location>
        <begin position="662"/>
        <end position="729"/>
    </location>
</feature>
<gene>
    <name evidence="6" type="ORF">V1264_016282</name>
</gene>
<keyword evidence="7" id="KW-1185">Reference proteome</keyword>
<accession>A0AAN9GHY9</accession>
<dbReference type="Pfam" id="PF14310">
    <property type="entry name" value="Fn3-like"/>
    <property type="match status" value="1"/>
</dbReference>
<dbReference type="PANTHER" id="PTHR42721">
    <property type="entry name" value="SUGAR HYDROLASE-RELATED"/>
    <property type="match status" value="1"/>
</dbReference>
<dbReference type="Proteomes" id="UP001374579">
    <property type="component" value="Unassembled WGS sequence"/>
</dbReference>
<evidence type="ECO:0000313" key="6">
    <source>
        <dbReference type="EMBL" id="KAK7108559.1"/>
    </source>
</evidence>
<dbReference type="Pfam" id="PF01915">
    <property type="entry name" value="Glyco_hydro_3_C"/>
    <property type="match status" value="1"/>
</dbReference>
<evidence type="ECO:0000256" key="3">
    <source>
        <dbReference type="ARBA" id="ARBA00023295"/>
    </source>
</evidence>
<dbReference type="Gene3D" id="2.60.40.10">
    <property type="entry name" value="Immunoglobulins"/>
    <property type="match status" value="1"/>
</dbReference>
<dbReference type="GO" id="GO:0046556">
    <property type="term" value="F:alpha-L-arabinofuranosidase activity"/>
    <property type="evidence" value="ECO:0007669"/>
    <property type="project" value="TreeGrafter"/>
</dbReference>
<dbReference type="SMART" id="SM01217">
    <property type="entry name" value="Fn3_like"/>
    <property type="match status" value="1"/>
</dbReference>
<keyword evidence="3" id="KW-0326">Glycosidase</keyword>
<dbReference type="InterPro" id="IPR001764">
    <property type="entry name" value="Glyco_hydro_3_N"/>
</dbReference>
<protein>
    <recommendedName>
        <fullName evidence="5">Fibronectin type III-like domain-containing protein</fullName>
    </recommendedName>
</protein>